<dbReference type="Proteomes" id="UP000321393">
    <property type="component" value="Unassembled WGS sequence"/>
</dbReference>
<evidence type="ECO:0000259" key="1">
    <source>
        <dbReference type="Pfam" id="PF17919"/>
    </source>
</evidence>
<protein>
    <submittedName>
        <fullName evidence="3">Ty3-gypsy retrotransposon protein</fullName>
    </submittedName>
</protein>
<dbReference type="OrthoDB" id="437338at2759"/>
<dbReference type="PANTHER" id="PTHR24559:SF444">
    <property type="entry name" value="REVERSE TRANSCRIPTASE DOMAIN-CONTAINING PROTEIN"/>
    <property type="match status" value="1"/>
</dbReference>
<dbReference type="AlphaFoldDB" id="A0A5D3CKT9"/>
<proteinExistence type="predicted"/>
<dbReference type="EMBL" id="SSTE01012063">
    <property type="protein sequence ID" value="KAA0049708.1"/>
    <property type="molecule type" value="Genomic_DNA"/>
</dbReference>
<dbReference type="EMBL" id="SSTD01010321">
    <property type="protein sequence ID" value="TYK12165.1"/>
    <property type="molecule type" value="Genomic_DNA"/>
</dbReference>
<sequence>MPSGKLEPDTASISRVPYIMAPAELKELKVQLQKLLNKGFIRPNMDITSLLVYSKIKDEHEEHLHQVLETLRANKLYAKFSKYEFWLKKVSFLGHVVSSEGVSIDPTKIEVPSMWSSFQELKQKLVTASILTMPDGSKSFMIYSDASKKGLGCVLMQQGKAKVVADAFRCHIQQSLSPSKLFCLEILRAEIVVSRRLVEARQAEEFFISSDGGLMFERHLCVPADKAVKTELLTEAHSSPFSIHPGSEGTKVEASRFVATLECVKVKVEECIDGIHYRTA</sequence>
<dbReference type="InterPro" id="IPR053134">
    <property type="entry name" value="RNA-dir_DNA_polymerase"/>
</dbReference>
<dbReference type="Pfam" id="PF17919">
    <property type="entry name" value="RT_RNaseH_2"/>
    <property type="match status" value="1"/>
</dbReference>
<evidence type="ECO:0000313" key="4">
    <source>
        <dbReference type="Proteomes" id="UP000321393"/>
    </source>
</evidence>
<evidence type="ECO:0000313" key="3">
    <source>
        <dbReference type="EMBL" id="TYK12165.1"/>
    </source>
</evidence>
<dbReference type="PANTHER" id="PTHR24559">
    <property type="entry name" value="TRANSPOSON TY3-I GAG-POL POLYPROTEIN"/>
    <property type="match status" value="1"/>
</dbReference>
<evidence type="ECO:0000313" key="2">
    <source>
        <dbReference type="EMBL" id="KAA0049708.1"/>
    </source>
</evidence>
<dbReference type="SUPFAM" id="SSF56672">
    <property type="entry name" value="DNA/RNA polymerases"/>
    <property type="match status" value="1"/>
</dbReference>
<dbReference type="Proteomes" id="UP000321947">
    <property type="component" value="Unassembled WGS sequence"/>
</dbReference>
<accession>A0A5D3CKT9</accession>
<reference evidence="4 5" key="1">
    <citation type="submission" date="2019-08" db="EMBL/GenBank/DDBJ databases">
        <title>Draft genome sequences of two oriental melons (Cucumis melo L. var makuwa).</title>
        <authorList>
            <person name="Kwon S.-Y."/>
        </authorList>
    </citation>
    <scope>NUCLEOTIDE SEQUENCE [LARGE SCALE GENOMIC DNA]</scope>
    <source>
        <strain evidence="5">cv. Chang Bougi</strain>
        <strain evidence="4">cv. SW 3</strain>
        <tissue evidence="3">Leaf</tissue>
    </source>
</reference>
<dbReference type="Gene3D" id="3.30.70.270">
    <property type="match status" value="1"/>
</dbReference>
<comment type="caution">
    <text evidence="3">The sequence shown here is derived from an EMBL/GenBank/DDBJ whole genome shotgun (WGS) entry which is preliminary data.</text>
</comment>
<organism evidence="3 5">
    <name type="scientific">Cucumis melo var. makuwa</name>
    <name type="common">Oriental melon</name>
    <dbReference type="NCBI Taxonomy" id="1194695"/>
    <lineage>
        <taxon>Eukaryota</taxon>
        <taxon>Viridiplantae</taxon>
        <taxon>Streptophyta</taxon>
        <taxon>Embryophyta</taxon>
        <taxon>Tracheophyta</taxon>
        <taxon>Spermatophyta</taxon>
        <taxon>Magnoliopsida</taxon>
        <taxon>eudicotyledons</taxon>
        <taxon>Gunneridae</taxon>
        <taxon>Pentapetalae</taxon>
        <taxon>rosids</taxon>
        <taxon>fabids</taxon>
        <taxon>Cucurbitales</taxon>
        <taxon>Cucurbitaceae</taxon>
        <taxon>Benincaseae</taxon>
        <taxon>Cucumis</taxon>
    </lineage>
</organism>
<name>A0A5D3CKT9_CUCMM</name>
<dbReference type="InterPro" id="IPR043128">
    <property type="entry name" value="Rev_trsase/Diguanyl_cyclase"/>
</dbReference>
<dbReference type="InterPro" id="IPR043502">
    <property type="entry name" value="DNA/RNA_pol_sf"/>
</dbReference>
<evidence type="ECO:0000313" key="5">
    <source>
        <dbReference type="Proteomes" id="UP000321947"/>
    </source>
</evidence>
<dbReference type="InterPro" id="IPR041577">
    <property type="entry name" value="RT_RNaseH_2"/>
</dbReference>
<gene>
    <name evidence="3" type="ORF">E5676_scaffold106G001050</name>
    <name evidence="2" type="ORF">E6C27_scaffold76G00520</name>
</gene>
<feature type="domain" description="Reverse transcriptase/retrotransposon-derived protein RNase H-like" evidence="1">
    <location>
        <begin position="116"/>
        <end position="162"/>
    </location>
</feature>